<evidence type="ECO:0000313" key="5">
    <source>
        <dbReference type="EMBL" id="RHK05230.1"/>
    </source>
</evidence>
<feature type="active site" description="Proton donor" evidence="3">
    <location>
        <position position="153"/>
    </location>
</feature>
<evidence type="ECO:0000313" key="6">
    <source>
        <dbReference type="Proteomes" id="UP000286288"/>
    </source>
</evidence>
<dbReference type="GO" id="GO:0000272">
    <property type="term" value="P:polysaccharide catabolic process"/>
    <property type="evidence" value="ECO:0007669"/>
    <property type="project" value="TreeGrafter"/>
</dbReference>
<dbReference type="EMBL" id="QRMZ01000022">
    <property type="protein sequence ID" value="RHK05230.1"/>
    <property type="molecule type" value="Genomic_DNA"/>
</dbReference>
<gene>
    <name evidence="5" type="ORF">DW084_14585</name>
</gene>
<accession>A0A415EPI3</accession>
<feature type="binding site" evidence="4">
    <location>
        <position position="229"/>
    </location>
    <ligand>
        <name>substrate</name>
    </ligand>
</feature>
<dbReference type="InterPro" id="IPR010905">
    <property type="entry name" value="Glyco_hydro_88"/>
</dbReference>
<feature type="binding site" evidence="4">
    <location>
        <position position="225"/>
    </location>
    <ligand>
        <name>substrate</name>
    </ligand>
</feature>
<feature type="binding site" evidence="4">
    <location>
        <position position="153"/>
    </location>
    <ligand>
        <name>substrate</name>
    </ligand>
</feature>
<dbReference type="AlphaFoldDB" id="A0A415EPI3"/>
<evidence type="ECO:0000256" key="4">
    <source>
        <dbReference type="PIRSR" id="PIRSR610905-2"/>
    </source>
</evidence>
<dbReference type="Pfam" id="PF07470">
    <property type="entry name" value="Glyco_hydro_88"/>
    <property type="match status" value="1"/>
</dbReference>
<evidence type="ECO:0000256" key="1">
    <source>
        <dbReference type="ARBA" id="ARBA00022801"/>
    </source>
</evidence>
<dbReference type="InterPro" id="IPR052369">
    <property type="entry name" value="UG_Glycosaminoglycan_Hydrolase"/>
</dbReference>
<evidence type="ECO:0000256" key="3">
    <source>
        <dbReference type="PIRSR" id="PIRSR610905-1"/>
    </source>
</evidence>
<reference evidence="5 6" key="1">
    <citation type="submission" date="2018-08" db="EMBL/GenBank/DDBJ databases">
        <title>A genome reference for cultivated species of the human gut microbiota.</title>
        <authorList>
            <person name="Zou Y."/>
            <person name="Xue W."/>
            <person name="Luo G."/>
        </authorList>
    </citation>
    <scope>NUCLEOTIDE SEQUENCE [LARGE SCALE GENOMIC DNA]</scope>
    <source>
        <strain evidence="5 6">AF48-16</strain>
    </source>
</reference>
<feature type="binding site" evidence="4">
    <location>
        <position position="96"/>
    </location>
    <ligand>
        <name>substrate</name>
    </ligand>
</feature>
<comment type="similarity">
    <text evidence="2">Belongs to the glycosyl hydrolase 88 family.</text>
</comment>
<organism evidence="5 6">
    <name type="scientific">Enterococcus casseliflavus</name>
    <name type="common">Enterococcus flavescens</name>
    <dbReference type="NCBI Taxonomy" id="37734"/>
    <lineage>
        <taxon>Bacteria</taxon>
        <taxon>Bacillati</taxon>
        <taxon>Bacillota</taxon>
        <taxon>Bacilli</taxon>
        <taxon>Lactobacillales</taxon>
        <taxon>Enterococcaceae</taxon>
        <taxon>Enterococcus</taxon>
    </lineage>
</organism>
<dbReference type="Gene3D" id="1.50.10.10">
    <property type="match status" value="1"/>
</dbReference>
<dbReference type="InterPro" id="IPR012341">
    <property type="entry name" value="6hp_glycosidase-like_sf"/>
</dbReference>
<protein>
    <submittedName>
        <fullName evidence="5">Glycosyl hydrolase family 88</fullName>
    </submittedName>
</protein>
<sequence>MDDTRVWATERLKKAVQKIKIEGDRLQNKIPYIAYDGRYTDAKQDRGIDWWTNGFWGGIQWQLYALTGDIVFRDRGIQVERQLEEALYLFRDIHHDVGFLFLPTAIAHYRILEDEQAYFTGLHAASLLAGRFNPAGDYLVAWNAHQPGWMLVDSMMNLPLLFWASKETKDPRFQLIATKHANTALNYLVREDGTVANAASFDPQTGHFIEHLRGQGYSRHSSWSRGMAWALYGFSLSYRHTKEPRYLAGAKKVADRFSAFLETMGPIPPVDFLAPSEPSIVDTSAGLCAACGLLELSLWVSQNERKKYEAIAIHLLQAIEAQYGNWQLQEDGIIQGGTETYHRPATHEVPLIYSDYFFIEALLRITKQAIHIW</sequence>
<comment type="caution">
    <text evidence="5">The sequence shown here is derived from an EMBL/GenBank/DDBJ whole genome shotgun (WGS) entry which is preliminary data.</text>
</comment>
<dbReference type="SUPFAM" id="SSF48208">
    <property type="entry name" value="Six-hairpin glycosidases"/>
    <property type="match status" value="1"/>
</dbReference>
<dbReference type="PANTHER" id="PTHR36845">
    <property type="entry name" value="HYDROLASE, PUTATIVE (AFU_ORTHOLOGUE AFUA_7G05090)-RELATED"/>
    <property type="match status" value="1"/>
</dbReference>
<evidence type="ECO:0000256" key="2">
    <source>
        <dbReference type="ARBA" id="ARBA00038358"/>
    </source>
</evidence>
<feature type="active site" description="Nucleophile" evidence="3">
    <location>
        <position position="96"/>
    </location>
</feature>
<dbReference type="Proteomes" id="UP000286288">
    <property type="component" value="Unassembled WGS sequence"/>
</dbReference>
<dbReference type="PANTHER" id="PTHR36845:SF1">
    <property type="entry name" value="HYDROLASE, PUTATIVE (AFU_ORTHOLOGUE AFUA_7G05090)-RELATED"/>
    <property type="match status" value="1"/>
</dbReference>
<dbReference type="GO" id="GO:0052757">
    <property type="term" value="F:chondroitin hydrolase activity"/>
    <property type="evidence" value="ECO:0007669"/>
    <property type="project" value="TreeGrafter"/>
</dbReference>
<name>A0A415EPI3_ENTCA</name>
<dbReference type="InterPro" id="IPR008928">
    <property type="entry name" value="6-hairpin_glycosidase_sf"/>
</dbReference>
<keyword evidence="1 5" id="KW-0378">Hydrolase</keyword>
<proteinExistence type="inferred from homology"/>